<proteinExistence type="predicted"/>
<evidence type="ECO:0000256" key="1">
    <source>
        <dbReference type="SAM" id="MobiDB-lite"/>
    </source>
</evidence>
<dbReference type="AlphaFoldDB" id="A0A8H2X4Z7"/>
<evidence type="ECO:0000313" key="2">
    <source>
        <dbReference type="EMBL" id="CAE6413825.1"/>
    </source>
</evidence>
<sequence>MAARRVWDQADEEDRKADMKASRLPDDYSATVHMSPSGLHGAHAVGWIVRSHAVFNTMISTYIITPAFLPHNST</sequence>
<reference evidence="2" key="1">
    <citation type="submission" date="2021-01" db="EMBL/GenBank/DDBJ databases">
        <authorList>
            <person name="Kaushik A."/>
        </authorList>
    </citation>
    <scope>NUCLEOTIDE SEQUENCE</scope>
    <source>
        <strain evidence="2">AG3-1AP</strain>
    </source>
</reference>
<comment type="caution">
    <text evidence="2">The sequence shown here is derived from an EMBL/GenBank/DDBJ whole genome shotgun (WGS) entry which is preliminary data.</text>
</comment>
<name>A0A8H2X4Z7_9AGAM</name>
<gene>
    <name evidence="2" type="ORF">RDB_LOCUS24920</name>
</gene>
<feature type="region of interest" description="Disordered" evidence="1">
    <location>
        <begin position="1"/>
        <end position="22"/>
    </location>
</feature>
<organism evidence="2 3">
    <name type="scientific">Rhizoctonia solani</name>
    <dbReference type="NCBI Taxonomy" id="456999"/>
    <lineage>
        <taxon>Eukaryota</taxon>
        <taxon>Fungi</taxon>
        <taxon>Dikarya</taxon>
        <taxon>Basidiomycota</taxon>
        <taxon>Agaricomycotina</taxon>
        <taxon>Agaricomycetes</taxon>
        <taxon>Cantharellales</taxon>
        <taxon>Ceratobasidiaceae</taxon>
        <taxon>Rhizoctonia</taxon>
    </lineage>
</organism>
<dbReference type="Proteomes" id="UP000663831">
    <property type="component" value="Unassembled WGS sequence"/>
</dbReference>
<accession>A0A8H2X4Z7</accession>
<protein>
    <submittedName>
        <fullName evidence="2">Uncharacterized protein</fullName>
    </submittedName>
</protein>
<evidence type="ECO:0000313" key="3">
    <source>
        <dbReference type="Proteomes" id="UP000663831"/>
    </source>
</evidence>
<dbReference type="EMBL" id="CAJMWV010000764">
    <property type="protein sequence ID" value="CAE6413825.1"/>
    <property type="molecule type" value="Genomic_DNA"/>
</dbReference>